<dbReference type="Proteomes" id="UP000235116">
    <property type="component" value="Chromosome"/>
</dbReference>
<accession>A0A2K9LRQ6</accession>
<evidence type="ECO:0000313" key="1">
    <source>
        <dbReference type="EMBL" id="AUM14947.1"/>
    </source>
</evidence>
<dbReference type="InterPro" id="IPR021727">
    <property type="entry name" value="DUF3299"/>
</dbReference>
<sequence>MSFNRLFLFSVVLVMTACGPDPQSSDSTTVSNAITESTKPVSYQDVEWTELMPKEDLEALLQPPDEVMNIPDGSEMDQLSSQMSNAIAQANDSRYQQALSSTNVVEAFNNQHIRIPGFIVPIDFDDKQRTIRFFLVPYFGACIHVPPPPPNQIILVDYPQGLRIDELYDAFHISGLLKTSLFQHQMATSAYLLEAASVVPYIETPQ</sequence>
<dbReference type="PROSITE" id="PS51257">
    <property type="entry name" value="PROKAR_LIPOPROTEIN"/>
    <property type="match status" value="1"/>
</dbReference>
<organism evidence="1 2">
    <name type="scientific">Ketobacter alkanivorans</name>
    <dbReference type="NCBI Taxonomy" id="1917421"/>
    <lineage>
        <taxon>Bacteria</taxon>
        <taxon>Pseudomonadati</taxon>
        <taxon>Pseudomonadota</taxon>
        <taxon>Gammaproteobacteria</taxon>
        <taxon>Pseudomonadales</taxon>
        <taxon>Ketobacteraceae</taxon>
        <taxon>Ketobacter</taxon>
    </lineage>
</organism>
<evidence type="ECO:0008006" key="3">
    <source>
        <dbReference type="Google" id="ProtNLM"/>
    </source>
</evidence>
<name>A0A2K9LRQ6_9GAMM</name>
<reference evidence="2" key="1">
    <citation type="submission" date="2017-08" db="EMBL/GenBank/DDBJ databases">
        <title>Direct submision.</title>
        <authorList>
            <person name="Kim S.-J."/>
            <person name="Rhee S.-K."/>
        </authorList>
    </citation>
    <scope>NUCLEOTIDE SEQUENCE [LARGE SCALE GENOMIC DNA]</scope>
    <source>
        <strain evidence="2">GI5</strain>
    </source>
</reference>
<proteinExistence type="predicted"/>
<dbReference type="Gene3D" id="2.40.50.870">
    <property type="entry name" value="Protein of unknown function (DUF3299)"/>
    <property type="match status" value="1"/>
</dbReference>
<keyword evidence="2" id="KW-1185">Reference proteome</keyword>
<dbReference type="Pfam" id="PF11736">
    <property type="entry name" value="DUF3299"/>
    <property type="match status" value="1"/>
</dbReference>
<protein>
    <recommendedName>
        <fullName evidence="3">DUF3299 domain-containing protein</fullName>
    </recommendedName>
</protein>
<dbReference type="EMBL" id="CP022684">
    <property type="protein sequence ID" value="AUM14947.1"/>
    <property type="molecule type" value="Genomic_DNA"/>
</dbReference>
<evidence type="ECO:0000313" key="2">
    <source>
        <dbReference type="Proteomes" id="UP000235116"/>
    </source>
</evidence>
<dbReference type="AlphaFoldDB" id="A0A2K9LRQ6"/>
<dbReference type="KEGG" id="kak:Kalk_13320"/>
<dbReference type="OrthoDB" id="9784998at2"/>
<gene>
    <name evidence="1" type="ORF">Kalk_13320</name>
</gene>